<comment type="caution">
    <text evidence="2">The sequence shown here is derived from an EMBL/GenBank/DDBJ whole genome shotgun (WGS) entry which is preliminary data.</text>
</comment>
<dbReference type="InterPro" id="IPR036047">
    <property type="entry name" value="F-box-like_dom_sf"/>
</dbReference>
<dbReference type="SUPFAM" id="SSF81383">
    <property type="entry name" value="F-box domain"/>
    <property type="match status" value="1"/>
</dbReference>
<evidence type="ECO:0000256" key="1">
    <source>
        <dbReference type="SAM" id="MobiDB-lite"/>
    </source>
</evidence>
<dbReference type="InterPro" id="IPR032675">
    <property type="entry name" value="LRR_dom_sf"/>
</dbReference>
<organism evidence="2 3">
    <name type="scientific">Perkinsus olseni</name>
    <name type="common">Perkinsus atlanticus</name>
    <dbReference type="NCBI Taxonomy" id="32597"/>
    <lineage>
        <taxon>Eukaryota</taxon>
        <taxon>Sar</taxon>
        <taxon>Alveolata</taxon>
        <taxon>Perkinsozoa</taxon>
        <taxon>Perkinsea</taxon>
        <taxon>Perkinsida</taxon>
        <taxon>Perkinsidae</taxon>
        <taxon>Perkinsus</taxon>
    </lineage>
</organism>
<feature type="region of interest" description="Disordered" evidence="1">
    <location>
        <begin position="569"/>
        <end position="630"/>
    </location>
</feature>
<keyword evidence="2" id="KW-0687">Ribonucleoprotein</keyword>
<dbReference type="Gene3D" id="3.80.10.10">
    <property type="entry name" value="Ribonuclease Inhibitor"/>
    <property type="match status" value="2"/>
</dbReference>
<gene>
    <name evidence="2" type="primary">SNRNP70_1</name>
    <name evidence="2" type="ORF">FOZ60_006167</name>
</gene>
<protein>
    <submittedName>
        <fullName evidence="2">U1 small nuclear ribonucleoprotein 70 kDa</fullName>
    </submittedName>
</protein>
<feature type="compositionally biased region" description="Low complexity" evidence="1">
    <location>
        <begin position="479"/>
        <end position="488"/>
    </location>
</feature>
<dbReference type="SUPFAM" id="SSF52047">
    <property type="entry name" value="RNI-like"/>
    <property type="match status" value="1"/>
</dbReference>
<proteinExistence type="predicted"/>
<dbReference type="OrthoDB" id="120976at2759"/>
<dbReference type="Proteomes" id="UP000541610">
    <property type="component" value="Unassembled WGS sequence"/>
</dbReference>
<evidence type="ECO:0000313" key="3">
    <source>
        <dbReference type="Proteomes" id="UP000541610"/>
    </source>
</evidence>
<dbReference type="EMBL" id="JABANP010000250">
    <property type="protein sequence ID" value="KAF4685757.1"/>
    <property type="molecule type" value="Genomic_DNA"/>
</dbReference>
<feature type="compositionally biased region" description="Basic and acidic residues" evidence="1">
    <location>
        <begin position="569"/>
        <end position="585"/>
    </location>
</feature>
<feature type="compositionally biased region" description="Acidic residues" evidence="1">
    <location>
        <begin position="599"/>
        <end position="630"/>
    </location>
</feature>
<sequence>MVNTGIYSYLSGVNLRYSHQLYLMPDLNHDAWLQIFSYLPKEQLCSQVSPTCRKLCNLVRDAIESVTFDASATTTESSGTLGRYMIGVDPYSFPRVLNGTLAQEDYRDFMDDPKNPLTDANECSFRRLGDYANLKNLSVRNIRGRECWLRLVEPLRRSTSSRVRCLIFERCQLGPSFVHFLSSIVPHFAELQVLRFEQCVFAPSALRRVYLTRCQHATDGRVPKRKRSTSEAVDRVYIGQYSNALLNLISAIGRVKDLTKLVMTECHLGALQKVGCESTKHFDDRRLSSGNPCLDFVTAVSEDIAHQPTSCIEKIPFAFLDGVSFNLIQTCSRLQNLKHLELDENCLFDSGVYPIAQSLSSGGFPALETLSLMGNYISTYGFVTLLVALSKAKRLTDVDLSDNQINFVARGGTDEVIDLDVPELMMVYVQLWAESSAEKVHLALAGNRPCRSVADAVERTVNLLEESKATEGILDFQQRSVRSSSSTSFQEDEPEGEDAGSLVADCGSDESVSEVEDGAASIGTPNGLGSSDDDDEDDGNPDLQIGMTALVGGDDSVPKRLRRGKALEVTESEVEREQTELREMMSRNPIWQLQNQEFQSDDEDDQDFDPTVDVSDDDALSGLVSEDDVI</sequence>
<dbReference type="AlphaFoldDB" id="A0A7J6NQG3"/>
<evidence type="ECO:0000313" key="2">
    <source>
        <dbReference type="EMBL" id="KAF4685757.1"/>
    </source>
</evidence>
<accession>A0A7J6NQG3</accession>
<feature type="compositionally biased region" description="Acidic residues" evidence="1">
    <location>
        <begin position="531"/>
        <end position="540"/>
    </location>
</feature>
<reference evidence="2 3" key="1">
    <citation type="submission" date="2020-04" db="EMBL/GenBank/DDBJ databases">
        <title>Perkinsus olseni comparative genomics.</title>
        <authorList>
            <person name="Bogema D.R."/>
        </authorList>
    </citation>
    <scope>NUCLEOTIDE SEQUENCE [LARGE SCALE GENOMIC DNA]</scope>
    <source>
        <strain evidence="2">00978-12</strain>
    </source>
</reference>
<dbReference type="GO" id="GO:1990904">
    <property type="term" value="C:ribonucleoprotein complex"/>
    <property type="evidence" value="ECO:0007669"/>
    <property type="project" value="UniProtKB-KW"/>
</dbReference>
<feature type="region of interest" description="Disordered" evidence="1">
    <location>
        <begin position="475"/>
        <end position="557"/>
    </location>
</feature>
<name>A0A7J6NQG3_PEROL</name>
<feature type="compositionally biased region" description="Acidic residues" evidence="1">
    <location>
        <begin position="507"/>
        <end position="517"/>
    </location>
</feature>